<feature type="domain" description="Amine oxidase" evidence="11">
    <location>
        <begin position="10"/>
        <end position="284"/>
    </location>
</feature>
<keyword evidence="2 10" id="KW-0125">Carotenoid biosynthesis</keyword>
<dbReference type="InterPro" id="IPR002937">
    <property type="entry name" value="Amino_oxidase"/>
</dbReference>
<evidence type="ECO:0000256" key="6">
    <source>
        <dbReference type="ARBA" id="ARBA00039159"/>
    </source>
</evidence>
<proteinExistence type="inferred from homology"/>
<dbReference type="NCBIfam" id="TIGR02734">
    <property type="entry name" value="crtI_fam"/>
    <property type="match status" value="1"/>
</dbReference>
<dbReference type="SUPFAM" id="SSF51905">
    <property type="entry name" value="FAD/NAD(P)-binding domain"/>
    <property type="match status" value="1"/>
</dbReference>
<dbReference type="RefSeq" id="WP_209661991.1">
    <property type="nucleotide sequence ID" value="NZ_JAGGLI010000049.1"/>
</dbReference>
<dbReference type="PANTHER" id="PTHR43734">
    <property type="entry name" value="PHYTOENE DESATURASE"/>
    <property type="match status" value="1"/>
</dbReference>
<dbReference type="InterPro" id="IPR014105">
    <property type="entry name" value="Carotenoid/retinoid_OxRdtase"/>
</dbReference>
<dbReference type="EMBL" id="JAGGLI010000049">
    <property type="protein sequence ID" value="MBP2028938.1"/>
    <property type="molecule type" value="Genomic_DNA"/>
</dbReference>
<evidence type="ECO:0000259" key="11">
    <source>
        <dbReference type="Pfam" id="PF01593"/>
    </source>
</evidence>
<sequence length="491" mass="56323">MKAVVIGGGLGGISSAISLKKEGYDVHLYEKNSHIGGKLNQLKENGFTFDLGPSILTLPHVFESLFELHDKNIYDYVKFTRLDLEWRCFFEDGLILDLYGDENKLMVKNQFLTMLDIEGFKNFKSYSKSLFENSYEGYYEKGLDTLKELTSFYGIKTMSSKFDYFSTFSRGVHRYIKEPHLREAMDFFIKYVGSSAYDAPAVLNQMAHVQFEYGLNYVDGGMYNLAKALHRLMEDIGINIHLENEIVNLEKNEDEKSIEFAVLKDGSKIRSDIFISNMEVIPMYRDILKEDEKFLKKLSPFKPSCSGLVIHIGTDKIYNELAHHNFFFSGNQKKHFDDVFKKGVLPDDPTLYVVAPSRTDPSVSPDGMDNIKILPHIPHMNENNYTHEDYMVLKERIFDKLERMGLSDIRSHIVYEHVWTPIDIQKNYYSNMGSIYGVVSDKKINKGIKAPKTSSLYKNLFFVGGSVNPGPGMPMVTLSGKQVVKRIKEEI</sequence>
<dbReference type="GO" id="GO:0016491">
    <property type="term" value="F:oxidoreductase activity"/>
    <property type="evidence" value="ECO:0007669"/>
    <property type="project" value="UniProtKB-KW"/>
</dbReference>
<dbReference type="Gene3D" id="3.50.50.60">
    <property type="entry name" value="FAD/NAD(P)-binding domain"/>
    <property type="match status" value="2"/>
</dbReference>
<gene>
    <name evidence="12" type="ORF">J2Z35_002776</name>
</gene>
<comment type="similarity">
    <text evidence="5">Belongs to the carotenoid/retinoid oxidoreductase family. CrtP subfamily.</text>
</comment>
<evidence type="ECO:0000256" key="2">
    <source>
        <dbReference type="ARBA" id="ARBA00022746"/>
    </source>
</evidence>
<dbReference type="InterPro" id="IPR036188">
    <property type="entry name" value="FAD/NAD-bd_sf"/>
</dbReference>
<reference evidence="12 13" key="1">
    <citation type="submission" date="2021-03" db="EMBL/GenBank/DDBJ databases">
        <title>Genomic Encyclopedia of Type Strains, Phase IV (KMG-IV): sequencing the most valuable type-strain genomes for metagenomic binning, comparative biology and taxonomic classification.</title>
        <authorList>
            <person name="Goeker M."/>
        </authorList>
    </citation>
    <scope>NUCLEOTIDE SEQUENCE [LARGE SCALE GENOMIC DNA]</scope>
    <source>
        <strain evidence="12 13">DSM 27512</strain>
    </source>
</reference>
<name>A0ABS4KMD4_9FIRM</name>
<organism evidence="12 13">
    <name type="scientific">Acetoanaerobium pronyense</name>
    <dbReference type="NCBI Taxonomy" id="1482736"/>
    <lineage>
        <taxon>Bacteria</taxon>
        <taxon>Bacillati</taxon>
        <taxon>Bacillota</taxon>
        <taxon>Clostridia</taxon>
        <taxon>Peptostreptococcales</taxon>
        <taxon>Filifactoraceae</taxon>
        <taxon>Acetoanaerobium</taxon>
    </lineage>
</organism>
<evidence type="ECO:0000256" key="7">
    <source>
        <dbReference type="ARBA" id="ARBA00041900"/>
    </source>
</evidence>
<evidence type="ECO:0000313" key="12">
    <source>
        <dbReference type="EMBL" id="MBP2028938.1"/>
    </source>
</evidence>
<comment type="catalytic activity">
    <reaction evidence="9">
        <text>all-trans-4,4'-diaponeurosporene + 2 AH2 + 2 O2 = 4,4'-diaponeurosporenal + 2 A + 3 H2O</text>
        <dbReference type="Rhea" id="RHEA:56104"/>
        <dbReference type="ChEBI" id="CHEBI:13193"/>
        <dbReference type="ChEBI" id="CHEBI:15377"/>
        <dbReference type="ChEBI" id="CHEBI:15379"/>
        <dbReference type="ChEBI" id="CHEBI:17499"/>
        <dbReference type="ChEBI" id="CHEBI:62743"/>
        <dbReference type="ChEBI" id="CHEBI:79065"/>
    </reaction>
</comment>
<keyword evidence="3 10" id="KW-0560">Oxidoreductase</keyword>
<protein>
    <recommendedName>
        <fullName evidence="6">4,4'-diaponeurosporene oxygenase</fullName>
    </recommendedName>
    <alternativeName>
        <fullName evidence="7">4,4'-diaponeurosporene oxidase</fullName>
    </alternativeName>
    <alternativeName>
        <fullName evidence="8">Carotenoid oxidase</fullName>
    </alternativeName>
</protein>
<evidence type="ECO:0000256" key="4">
    <source>
        <dbReference type="ARBA" id="ARBA00037901"/>
    </source>
</evidence>
<comment type="caution">
    <text evidence="12">The sequence shown here is derived from an EMBL/GenBank/DDBJ whole genome shotgun (WGS) entry which is preliminary data.</text>
</comment>
<dbReference type="PANTHER" id="PTHR43734:SF7">
    <property type="entry name" value="4,4'-DIAPONEUROSPORENE OXYGENASE"/>
    <property type="match status" value="1"/>
</dbReference>
<evidence type="ECO:0000256" key="8">
    <source>
        <dbReference type="ARBA" id="ARBA00042619"/>
    </source>
</evidence>
<comment type="cofactor">
    <cofactor evidence="1">
        <name>FAD</name>
        <dbReference type="ChEBI" id="CHEBI:57692"/>
    </cofactor>
</comment>
<dbReference type="Pfam" id="PF01593">
    <property type="entry name" value="Amino_oxidase"/>
    <property type="match status" value="1"/>
</dbReference>
<accession>A0ABS4KMD4</accession>
<evidence type="ECO:0000256" key="5">
    <source>
        <dbReference type="ARBA" id="ARBA00038194"/>
    </source>
</evidence>
<evidence type="ECO:0000256" key="9">
    <source>
        <dbReference type="ARBA" id="ARBA00048532"/>
    </source>
</evidence>
<comment type="pathway">
    <text evidence="4">Carotenoid biosynthesis; staphyloxanthin biosynthesis; staphyloxanthin from farnesyl diphosphate: step 3/5.</text>
</comment>
<evidence type="ECO:0000256" key="10">
    <source>
        <dbReference type="RuleBase" id="RU362075"/>
    </source>
</evidence>
<evidence type="ECO:0000313" key="13">
    <source>
        <dbReference type="Proteomes" id="UP001314903"/>
    </source>
</evidence>
<dbReference type="Proteomes" id="UP001314903">
    <property type="component" value="Unassembled WGS sequence"/>
</dbReference>
<evidence type="ECO:0000256" key="1">
    <source>
        <dbReference type="ARBA" id="ARBA00001974"/>
    </source>
</evidence>
<keyword evidence="13" id="KW-1185">Reference proteome</keyword>
<evidence type="ECO:0000256" key="3">
    <source>
        <dbReference type="ARBA" id="ARBA00023002"/>
    </source>
</evidence>